<dbReference type="CDD" id="cd00167">
    <property type="entry name" value="SANT"/>
    <property type="match status" value="1"/>
</dbReference>
<dbReference type="SUPFAM" id="SSF46689">
    <property type="entry name" value="Homeodomain-like"/>
    <property type="match status" value="1"/>
</dbReference>
<feature type="domain" description="SANT" evidence="7">
    <location>
        <begin position="40"/>
        <end position="92"/>
    </location>
</feature>
<sequence>MNNYHTTTTESEAPGSEPMREDSPAPFVEPSHQVKFSQTRHRKRWTEEENESLREHVNKNGPKNWAQIASHFPGRSNHQVRLRYHNYLKFDNAASDRPYTSEDDELILRIGSEGGRQWSIAARDLDRSNNAIKNRFFLLQRRSSKSQDDSAVGHRTMSDIPEFRAHNASGSRSNDRSQTSQLSRVKVSALLNHD</sequence>
<feature type="compositionally biased region" description="Polar residues" evidence="5">
    <location>
        <begin position="168"/>
        <end position="183"/>
    </location>
</feature>
<dbReference type="Pfam" id="PF00249">
    <property type="entry name" value="Myb_DNA-binding"/>
    <property type="match status" value="1"/>
</dbReference>
<dbReference type="InterPro" id="IPR017884">
    <property type="entry name" value="SANT_dom"/>
</dbReference>
<evidence type="ECO:0000259" key="8">
    <source>
        <dbReference type="PROSITE" id="PS51294"/>
    </source>
</evidence>
<keyword evidence="3" id="KW-0804">Transcription</keyword>
<feature type="compositionally biased region" description="Polar residues" evidence="5">
    <location>
        <begin position="1"/>
        <end position="11"/>
    </location>
</feature>
<dbReference type="PROSITE" id="PS51293">
    <property type="entry name" value="SANT"/>
    <property type="match status" value="1"/>
</dbReference>
<evidence type="ECO:0000256" key="2">
    <source>
        <dbReference type="ARBA" id="ARBA00023125"/>
    </source>
</evidence>
<gene>
    <name evidence="9" type="ORF">TOLI1172_LOCUS4785</name>
</gene>
<dbReference type="GO" id="GO:0042795">
    <property type="term" value="P:snRNA transcription by RNA polymerase II"/>
    <property type="evidence" value="ECO:0007669"/>
    <property type="project" value="TreeGrafter"/>
</dbReference>
<dbReference type="GO" id="GO:0000978">
    <property type="term" value="F:RNA polymerase II cis-regulatory region sequence-specific DNA binding"/>
    <property type="evidence" value="ECO:0007669"/>
    <property type="project" value="TreeGrafter"/>
</dbReference>
<keyword evidence="1" id="KW-0805">Transcription regulation</keyword>
<dbReference type="InterPro" id="IPR017930">
    <property type="entry name" value="Myb_dom"/>
</dbReference>
<protein>
    <submittedName>
        <fullName evidence="9">Uncharacterized protein</fullName>
    </submittedName>
</protein>
<evidence type="ECO:0000313" key="9">
    <source>
        <dbReference type="EMBL" id="CAD8820393.1"/>
    </source>
</evidence>
<reference evidence="9" key="1">
    <citation type="submission" date="2021-01" db="EMBL/GenBank/DDBJ databases">
        <authorList>
            <person name="Corre E."/>
            <person name="Pelletier E."/>
            <person name="Niang G."/>
            <person name="Scheremetjew M."/>
            <person name="Finn R."/>
            <person name="Kale V."/>
            <person name="Holt S."/>
            <person name="Cochrane G."/>
            <person name="Meng A."/>
            <person name="Brown T."/>
            <person name="Cohen L."/>
        </authorList>
    </citation>
    <scope>NUCLEOTIDE SEQUENCE</scope>
    <source>
        <strain evidence="9">CCMP3278</strain>
    </source>
</reference>
<dbReference type="SMART" id="SM00717">
    <property type="entry name" value="SANT"/>
    <property type="match status" value="2"/>
</dbReference>
<keyword evidence="2" id="KW-0238">DNA-binding</keyword>
<dbReference type="InterPro" id="IPR009057">
    <property type="entry name" value="Homeodomain-like_sf"/>
</dbReference>
<feature type="domain" description="HTH myb-type" evidence="8">
    <location>
        <begin position="37"/>
        <end position="92"/>
    </location>
</feature>
<dbReference type="PROSITE" id="PS51294">
    <property type="entry name" value="HTH_MYB"/>
    <property type="match status" value="1"/>
</dbReference>
<dbReference type="GO" id="GO:0019185">
    <property type="term" value="C:snRNA-activating protein complex"/>
    <property type="evidence" value="ECO:0007669"/>
    <property type="project" value="TreeGrafter"/>
</dbReference>
<organism evidence="9">
    <name type="scientific">Timspurckia oligopyrenoides</name>
    <dbReference type="NCBI Taxonomy" id="708627"/>
    <lineage>
        <taxon>Eukaryota</taxon>
        <taxon>Rhodophyta</taxon>
        <taxon>Bangiophyceae</taxon>
        <taxon>Porphyridiales</taxon>
        <taxon>Porphyridiaceae</taxon>
        <taxon>Timspurckia</taxon>
    </lineage>
</organism>
<dbReference type="GO" id="GO:0042796">
    <property type="term" value="P:snRNA transcription by RNA polymerase III"/>
    <property type="evidence" value="ECO:0007669"/>
    <property type="project" value="TreeGrafter"/>
</dbReference>
<evidence type="ECO:0000256" key="3">
    <source>
        <dbReference type="ARBA" id="ARBA00023163"/>
    </source>
</evidence>
<dbReference type="AlphaFoldDB" id="A0A7S0ZFN7"/>
<keyword evidence="4" id="KW-0539">Nucleus</keyword>
<dbReference type="InterPro" id="IPR001005">
    <property type="entry name" value="SANT/Myb"/>
</dbReference>
<evidence type="ECO:0000259" key="6">
    <source>
        <dbReference type="PROSITE" id="PS50090"/>
    </source>
</evidence>
<evidence type="ECO:0000259" key="7">
    <source>
        <dbReference type="PROSITE" id="PS51293"/>
    </source>
</evidence>
<feature type="region of interest" description="Disordered" evidence="5">
    <location>
        <begin position="1"/>
        <end position="62"/>
    </location>
</feature>
<name>A0A7S0ZFN7_9RHOD</name>
<feature type="domain" description="Myb-like" evidence="6">
    <location>
        <begin position="37"/>
        <end position="88"/>
    </location>
</feature>
<proteinExistence type="predicted"/>
<evidence type="ECO:0000256" key="1">
    <source>
        <dbReference type="ARBA" id="ARBA00023015"/>
    </source>
</evidence>
<dbReference type="InterPro" id="IPR051575">
    <property type="entry name" value="Myb-like_DNA-bd"/>
</dbReference>
<dbReference type="Gene3D" id="1.10.10.60">
    <property type="entry name" value="Homeodomain-like"/>
    <property type="match status" value="2"/>
</dbReference>
<feature type="compositionally biased region" description="Basic and acidic residues" evidence="5">
    <location>
        <begin position="45"/>
        <end position="58"/>
    </location>
</feature>
<dbReference type="EMBL" id="HBFP01006702">
    <property type="protein sequence ID" value="CAD8820393.1"/>
    <property type="molecule type" value="Transcribed_RNA"/>
</dbReference>
<feature type="region of interest" description="Disordered" evidence="5">
    <location>
        <begin position="143"/>
        <end position="194"/>
    </location>
</feature>
<accession>A0A7S0ZFN7</accession>
<dbReference type="PANTHER" id="PTHR46621">
    <property type="entry name" value="SNRNA-ACTIVATING PROTEIN COMPLEX SUBUNIT 4"/>
    <property type="match status" value="1"/>
</dbReference>
<dbReference type="PROSITE" id="PS50090">
    <property type="entry name" value="MYB_LIKE"/>
    <property type="match status" value="1"/>
</dbReference>
<dbReference type="PANTHER" id="PTHR46621:SF1">
    <property type="entry name" value="SNRNA-ACTIVATING PROTEIN COMPLEX SUBUNIT 4"/>
    <property type="match status" value="1"/>
</dbReference>
<dbReference type="GO" id="GO:0001006">
    <property type="term" value="F:RNA polymerase III type 3 promoter sequence-specific DNA binding"/>
    <property type="evidence" value="ECO:0007669"/>
    <property type="project" value="TreeGrafter"/>
</dbReference>
<evidence type="ECO:0000256" key="5">
    <source>
        <dbReference type="SAM" id="MobiDB-lite"/>
    </source>
</evidence>
<evidence type="ECO:0000256" key="4">
    <source>
        <dbReference type="ARBA" id="ARBA00023242"/>
    </source>
</evidence>